<feature type="transmembrane region" description="Helical" evidence="19">
    <location>
        <begin position="106"/>
        <end position="125"/>
    </location>
</feature>
<keyword evidence="8 19" id="KW-0169">Cobalamin biosynthesis</keyword>
<dbReference type="GO" id="GO:0005886">
    <property type="term" value="C:plasma membrane"/>
    <property type="evidence" value="ECO:0007669"/>
    <property type="project" value="UniProtKB-SubCell"/>
</dbReference>
<evidence type="ECO:0000256" key="10">
    <source>
        <dbReference type="ARBA" id="ARBA00022692"/>
    </source>
</evidence>
<dbReference type="Pfam" id="PF02654">
    <property type="entry name" value="CobS"/>
    <property type="match status" value="1"/>
</dbReference>
<gene>
    <name evidence="19 20" type="primary">cobS</name>
    <name evidence="20" type="ORF">CCE28_04300</name>
</gene>
<evidence type="ECO:0000256" key="2">
    <source>
        <dbReference type="ARBA" id="ARBA00004651"/>
    </source>
</evidence>
<evidence type="ECO:0000313" key="21">
    <source>
        <dbReference type="Proteomes" id="UP000216024"/>
    </source>
</evidence>
<evidence type="ECO:0000256" key="18">
    <source>
        <dbReference type="ARBA" id="ARBA00049504"/>
    </source>
</evidence>
<evidence type="ECO:0000256" key="17">
    <source>
        <dbReference type="ARBA" id="ARBA00048623"/>
    </source>
</evidence>
<dbReference type="InterPro" id="IPR003805">
    <property type="entry name" value="CobS"/>
</dbReference>
<dbReference type="HAMAP" id="MF_00719">
    <property type="entry name" value="CobS"/>
    <property type="match status" value="1"/>
</dbReference>
<dbReference type="Proteomes" id="UP000216024">
    <property type="component" value="Unassembled WGS sequence"/>
</dbReference>
<comment type="catalytic activity">
    <reaction evidence="18 19">
        <text>alpha-ribazole 5'-phosphate + adenosylcob(III)inamide-GDP = adenosylcob(III)alamin 5'-phosphate + GMP + H(+)</text>
        <dbReference type="Rhea" id="RHEA:23560"/>
        <dbReference type="ChEBI" id="CHEBI:15378"/>
        <dbReference type="ChEBI" id="CHEBI:57918"/>
        <dbReference type="ChEBI" id="CHEBI:58115"/>
        <dbReference type="ChEBI" id="CHEBI:60487"/>
        <dbReference type="ChEBI" id="CHEBI:60493"/>
        <dbReference type="EC" id="2.7.8.26"/>
    </reaction>
</comment>
<dbReference type="RefSeq" id="WP_095131313.1">
    <property type="nucleotide sequence ID" value="NZ_NIBG01000002.1"/>
</dbReference>
<evidence type="ECO:0000256" key="7">
    <source>
        <dbReference type="ARBA" id="ARBA00022475"/>
    </source>
</evidence>
<evidence type="ECO:0000256" key="1">
    <source>
        <dbReference type="ARBA" id="ARBA00001946"/>
    </source>
</evidence>
<comment type="catalytic activity">
    <reaction evidence="17 19">
        <text>alpha-ribazole + adenosylcob(III)inamide-GDP = adenosylcob(III)alamin + GMP + H(+)</text>
        <dbReference type="Rhea" id="RHEA:16049"/>
        <dbReference type="ChEBI" id="CHEBI:10329"/>
        <dbReference type="ChEBI" id="CHEBI:15378"/>
        <dbReference type="ChEBI" id="CHEBI:18408"/>
        <dbReference type="ChEBI" id="CHEBI:58115"/>
        <dbReference type="ChEBI" id="CHEBI:60487"/>
        <dbReference type="EC" id="2.7.8.26"/>
    </reaction>
</comment>
<dbReference type="EC" id="2.7.8.26" evidence="5 19"/>
<keyword evidence="21" id="KW-1185">Reference proteome</keyword>
<feature type="transmembrane region" description="Helical" evidence="19">
    <location>
        <begin position="137"/>
        <end position="160"/>
    </location>
</feature>
<evidence type="ECO:0000313" key="20">
    <source>
        <dbReference type="EMBL" id="PAB60766.1"/>
    </source>
</evidence>
<dbReference type="PANTHER" id="PTHR34148">
    <property type="entry name" value="ADENOSYLCOBINAMIDE-GDP RIBAZOLETRANSFERASE"/>
    <property type="match status" value="1"/>
</dbReference>
<evidence type="ECO:0000256" key="12">
    <source>
        <dbReference type="ARBA" id="ARBA00022989"/>
    </source>
</evidence>
<evidence type="ECO:0000256" key="19">
    <source>
        <dbReference type="HAMAP-Rule" id="MF_00719"/>
    </source>
</evidence>
<dbReference type="OrthoDB" id="9794626at2"/>
<organism evidence="20 21">
    <name type="scientific">Anaeromicrobium sediminis</name>
    <dbReference type="NCBI Taxonomy" id="1478221"/>
    <lineage>
        <taxon>Bacteria</taxon>
        <taxon>Bacillati</taxon>
        <taxon>Bacillota</taxon>
        <taxon>Clostridia</taxon>
        <taxon>Peptostreptococcales</taxon>
        <taxon>Thermotaleaceae</taxon>
        <taxon>Anaeromicrobium</taxon>
    </lineage>
</organism>
<dbReference type="GO" id="GO:0009236">
    <property type="term" value="P:cobalamin biosynthetic process"/>
    <property type="evidence" value="ECO:0007669"/>
    <property type="project" value="UniProtKB-UniRule"/>
</dbReference>
<dbReference type="AlphaFoldDB" id="A0A267MMJ9"/>
<feature type="transmembrane region" description="Helical" evidence="19">
    <location>
        <begin position="227"/>
        <end position="248"/>
    </location>
</feature>
<comment type="similarity">
    <text evidence="4 19">Belongs to the CobS family.</text>
</comment>
<keyword evidence="9 19" id="KW-0808">Transferase</keyword>
<dbReference type="NCBIfam" id="TIGR00317">
    <property type="entry name" value="cobS"/>
    <property type="match status" value="1"/>
</dbReference>
<protein>
    <recommendedName>
        <fullName evidence="6 19">Adenosylcobinamide-GDP ribazoletransferase</fullName>
        <ecNumber evidence="5 19">2.7.8.26</ecNumber>
    </recommendedName>
    <alternativeName>
        <fullName evidence="16 19">Cobalamin synthase</fullName>
    </alternativeName>
    <alternativeName>
        <fullName evidence="15 19">Cobalamin-5'-phosphate synthase</fullName>
    </alternativeName>
</protein>
<reference evidence="20 21" key="1">
    <citation type="submission" date="2017-06" db="EMBL/GenBank/DDBJ databases">
        <title>Draft genome sequence of anaerobic fermentative bacterium Anaeromicrobium sediminis DY2726D isolated from West Pacific Ocean sediments.</title>
        <authorList>
            <person name="Zeng X."/>
        </authorList>
    </citation>
    <scope>NUCLEOTIDE SEQUENCE [LARGE SCALE GENOMIC DNA]</scope>
    <source>
        <strain evidence="20 21">DY2726D</strain>
    </source>
</reference>
<dbReference type="GO" id="GO:0051073">
    <property type="term" value="F:adenosylcobinamide-GDP ribazoletransferase activity"/>
    <property type="evidence" value="ECO:0007669"/>
    <property type="project" value="UniProtKB-UniRule"/>
</dbReference>
<evidence type="ECO:0000256" key="15">
    <source>
        <dbReference type="ARBA" id="ARBA00032605"/>
    </source>
</evidence>
<feature type="transmembrane region" description="Helical" evidence="19">
    <location>
        <begin position="31"/>
        <end position="52"/>
    </location>
</feature>
<name>A0A267MMJ9_9FIRM</name>
<sequence>MKKLILMIQFLTRIPININLDVDESDFLDGIMYFPLVGIIIGLFVSGSYYLGYSLGGSFLGAVFTVVGGVFITGGLHLDGLSDTFDGIYSNRDKERILEIMKDSRLGANGALAMLILIILKISLIKTLGEKLSGNEIYYYLILMPVFARMCQVFGARFSVYARNNGMGGFFIGKTTNKHLIGALITCVLISLIKIEIVWIFLVAYVFSIWYINHISSKIGGMTGDTLGALCELGEVFYTFVILVYVVLS</sequence>
<keyword evidence="7 19" id="KW-1003">Cell membrane</keyword>
<evidence type="ECO:0000256" key="16">
    <source>
        <dbReference type="ARBA" id="ARBA00032853"/>
    </source>
</evidence>
<keyword evidence="10 19" id="KW-0812">Transmembrane</keyword>
<comment type="subcellular location">
    <subcellularLocation>
        <location evidence="2 19">Cell membrane</location>
        <topology evidence="2 19">Multi-pass membrane protein</topology>
    </subcellularLocation>
</comment>
<proteinExistence type="inferred from homology"/>
<comment type="function">
    <text evidence="14 19">Joins adenosylcobinamide-GDP and alpha-ribazole to generate adenosylcobalamin (Ado-cobalamin). Also synthesizes adenosylcobalamin 5'-phosphate from adenosylcobinamide-GDP and alpha-ribazole 5'-phosphate.</text>
</comment>
<comment type="pathway">
    <text evidence="3 19">Cofactor biosynthesis; adenosylcobalamin biosynthesis; adenosylcobalamin from cob(II)yrinate a,c-diamide: step 7/7.</text>
</comment>
<evidence type="ECO:0000256" key="4">
    <source>
        <dbReference type="ARBA" id="ARBA00010561"/>
    </source>
</evidence>
<dbReference type="PANTHER" id="PTHR34148:SF1">
    <property type="entry name" value="ADENOSYLCOBINAMIDE-GDP RIBAZOLETRANSFERASE"/>
    <property type="match status" value="1"/>
</dbReference>
<keyword evidence="13 19" id="KW-0472">Membrane</keyword>
<evidence type="ECO:0000256" key="5">
    <source>
        <dbReference type="ARBA" id="ARBA00013200"/>
    </source>
</evidence>
<dbReference type="GO" id="GO:0008818">
    <property type="term" value="F:cobalamin 5'-phosphate synthase activity"/>
    <property type="evidence" value="ECO:0007669"/>
    <property type="project" value="UniProtKB-UniRule"/>
</dbReference>
<evidence type="ECO:0000256" key="3">
    <source>
        <dbReference type="ARBA" id="ARBA00004663"/>
    </source>
</evidence>
<comment type="caution">
    <text evidence="20">The sequence shown here is derived from an EMBL/GenBank/DDBJ whole genome shotgun (WGS) entry which is preliminary data.</text>
</comment>
<evidence type="ECO:0000256" key="9">
    <source>
        <dbReference type="ARBA" id="ARBA00022679"/>
    </source>
</evidence>
<evidence type="ECO:0000256" key="13">
    <source>
        <dbReference type="ARBA" id="ARBA00023136"/>
    </source>
</evidence>
<keyword evidence="11 19" id="KW-0460">Magnesium</keyword>
<dbReference type="UniPathway" id="UPA00148">
    <property type="reaction ID" value="UER00238"/>
</dbReference>
<evidence type="ECO:0000256" key="11">
    <source>
        <dbReference type="ARBA" id="ARBA00022842"/>
    </source>
</evidence>
<dbReference type="EMBL" id="NIBG01000002">
    <property type="protein sequence ID" value="PAB60766.1"/>
    <property type="molecule type" value="Genomic_DNA"/>
</dbReference>
<evidence type="ECO:0000256" key="6">
    <source>
        <dbReference type="ARBA" id="ARBA00015850"/>
    </source>
</evidence>
<feature type="transmembrane region" description="Helical" evidence="19">
    <location>
        <begin position="180"/>
        <end position="207"/>
    </location>
</feature>
<evidence type="ECO:0000256" key="14">
    <source>
        <dbReference type="ARBA" id="ARBA00025228"/>
    </source>
</evidence>
<comment type="cofactor">
    <cofactor evidence="1 19">
        <name>Mg(2+)</name>
        <dbReference type="ChEBI" id="CHEBI:18420"/>
    </cofactor>
</comment>
<evidence type="ECO:0000256" key="8">
    <source>
        <dbReference type="ARBA" id="ARBA00022573"/>
    </source>
</evidence>
<feature type="transmembrane region" description="Helical" evidence="19">
    <location>
        <begin position="59"/>
        <end position="78"/>
    </location>
</feature>
<accession>A0A267MMJ9</accession>
<keyword evidence="12 19" id="KW-1133">Transmembrane helix</keyword>